<feature type="region of interest" description="Disordered" evidence="13">
    <location>
        <begin position="686"/>
        <end position="719"/>
    </location>
</feature>
<evidence type="ECO:0000256" key="2">
    <source>
        <dbReference type="ARBA" id="ARBA00004370"/>
    </source>
</evidence>
<keyword evidence="4" id="KW-0597">Phosphoprotein</keyword>
<gene>
    <name evidence="17" type="ORF">JO379_004636</name>
</gene>
<name>A0ABS4Y8P7_9ACTN</name>
<feature type="transmembrane region" description="Helical" evidence="14">
    <location>
        <begin position="29"/>
        <end position="49"/>
    </location>
</feature>
<keyword evidence="9" id="KW-0067">ATP-binding</keyword>
<keyword evidence="6 14" id="KW-0812">Transmembrane</keyword>
<dbReference type="SUPFAM" id="SSF55874">
    <property type="entry name" value="ATPase domain of HSP90 chaperone/DNA topoisomerase II/histidine kinase"/>
    <property type="match status" value="1"/>
</dbReference>
<keyword evidence="8 17" id="KW-0418">Kinase</keyword>
<evidence type="ECO:0000256" key="7">
    <source>
        <dbReference type="ARBA" id="ARBA00022741"/>
    </source>
</evidence>
<dbReference type="Gene3D" id="6.10.340.10">
    <property type="match status" value="1"/>
</dbReference>
<evidence type="ECO:0000256" key="13">
    <source>
        <dbReference type="SAM" id="MobiDB-lite"/>
    </source>
</evidence>
<dbReference type="Pfam" id="PF02518">
    <property type="entry name" value="HATPase_c"/>
    <property type="match status" value="1"/>
</dbReference>
<evidence type="ECO:0000256" key="3">
    <source>
        <dbReference type="ARBA" id="ARBA00012438"/>
    </source>
</evidence>
<evidence type="ECO:0000256" key="4">
    <source>
        <dbReference type="ARBA" id="ARBA00022553"/>
    </source>
</evidence>
<evidence type="ECO:0000256" key="6">
    <source>
        <dbReference type="ARBA" id="ARBA00022692"/>
    </source>
</evidence>
<keyword evidence="18" id="KW-1185">Reference proteome</keyword>
<keyword evidence="14" id="KW-0472">Membrane</keyword>
<keyword evidence="11" id="KW-0902">Two-component regulatory system</keyword>
<dbReference type="PROSITE" id="PS50109">
    <property type="entry name" value="HIS_KIN"/>
    <property type="match status" value="1"/>
</dbReference>
<dbReference type="InterPro" id="IPR036890">
    <property type="entry name" value="HATPase_C_sf"/>
</dbReference>
<dbReference type="EMBL" id="JAGIOH010000001">
    <property type="protein sequence ID" value="MBP2405167.1"/>
    <property type="molecule type" value="Genomic_DNA"/>
</dbReference>
<organism evidence="17 18">
    <name type="scientific">Streptomyces syringium</name>
    <dbReference type="NCBI Taxonomy" id="76729"/>
    <lineage>
        <taxon>Bacteria</taxon>
        <taxon>Bacillati</taxon>
        <taxon>Actinomycetota</taxon>
        <taxon>Actinomycetes</taxon>
        <taxon>Kitasatosporales</taxon>
        <taxon>Streptomycetaceae</taxon>
        <taxon>Streptomyces</taxon>
    </lineage>
</organism>
<accession>A0ABS4Y8P7</accession>
<evidence type="ECO:0000259" key="15">
    <source>
        <dbReference type="PROSITE" id="PS50109"/>
    </source>
</evidence>
<keyword evidence="7" id="KW-0547">Nucleotide-binding</keyword>
<dbReference type="InterPro" id="IPR005467">
    <property type="entry name" value="His_kinase_dom"/>
</dbReference>
<evidence type="ECO:0000256" key="10">
    <source>
        <dbReference type="ARBA" id="ARBA00022989"/>
    </source>
</evidence>
<feature type="region of interest" description="Disordered" evidence="13">
    <location>
        <begin position="736"/>
        <end position="873"/>
    </location>
</feature>
<dbReference type="InterPro" id="IPR050980">
    <property type="entry name" value="2C_sensor_his_kinase"/>
</dbReference>
<evidence type="ECO:0000256" key="14">
    <source>
        <dbReference type="SAM" id="Phobius"/>
    </source>
</evidence>
<feature type="domain" description="Histidine kinase" evidence="15">
    <location>
        <begin position="552"/>
        <end position="667"/>
    </location>
</feature>
<reference evidence="17 18" key="1">
    <citation type="submission" date="2021-03" db="EMBL/GenBank/DDBJ databases">
        <title>Sequencing the genomes of 1000 actinobacteria strains.</title>
        <authorList>
            <person name="Klenk H.-P."/>
        </authorList>
    </citation>
    <scope>NUCLEOTIDE SEQUENCE [LARGE SCALE GENOMIC DNA]</scope>
    <source>
        <strain evidence="17 18">DSM 41480</strain>
    </source>
</reference>
<feature type="compositionally biased region" description="Basic and acidic residues" evidence="13">
    <location>
        <begin position="839"/>
        <end position="873"/>
    </location>
</feature>
<dbReference type="RefSeq" id="WP_209516824.1">
    <property type="nucleotide sequence ID" value="NZ_JAGIOH010000001.1"/>
</dbReference>
<dbReference type="PANTHER" id="PTHR44936">
    <property type="entry name" value="SENSOR PROTEIN CREC"/>
    <property type="match status" value="1"/>
</dbReference>
<dbReference type="InterPro" id="IPR013587">
    <property type="entry name" value="Nitrate/nitrite_sensing"/>
</dbReference>
<comment type="catalytic activity">
    <reaction evidence="1">
        <text>ATP + protein L-histidine = ADP + protein N-phospho-L-histidine.</text>
        <dbReference type="EC" id="2.7.13.3"/>
    </reaction>
</comment>
<sequence length="873" mass="91856">MRKKRLRGGKREQQTTAVPDGTAHVRNRLVASLAAVALTVLGASALGIVDATRDLTDSRRLVGLAEAGGDVVALAHSLADERDAMVLYVAGGRSDTTGSGLTDELRDRVDRQLPAVRAAVPAAVRDRLDALPEVRRRALSGPGDAKAAFTAYSDAIRALHGVPGTLAERLPGPGGVVAPSSAPRAALVPLGRAVDEAAATRGLLLAALATGGKPPALGAAAQRAELRERAARADFTDRAPATVRDTFRDTVTGPQITAADDYLARLAAHPQLTAADLALPKDAVRTALTARLDRMRDVETSLAADQIPAARQLRDGDLRALELRGGVAAGCLLLALCLGLGSARSVTRPLTALREGARRVSADPAAKEPVVTGRRRDDEFADIARSLDTLRETVGGDRERIATLEAERTRLIGARRSLNEERDALRAQAQDLTERLAGLSGRVHGTFVSLSLRTLGLVERQLSVIESMEANEADPDRLEVLFKLDHLATRMRRHSENLLVLAGAEHSSGHHGPVPLLDVLRASISEIERYERVRIHSLPPGAQLAGFAADDVSHLVAELLENGTAFSPPDVPVQVSGWLLESGELMLSVQDEGIGMAPERLEELNTLLADPDPRGPRPGGGDQHDRPALGLGLYVVARLAARHGVRVQLRDQRPGGVAAVVVLPRTLLPDGPPVVTDFAAAPPVPGASAPPPVHLPGSIAEANSHELPPRSPHTVGPRRSDPLIEAAERAIRLNAIPGQQPTVLPGQPTIPGQPTATGRHARHAAPPPPPPPAPSPPPPAAPAPPVAPAPGPAADLTGTGLPKRTPKTVPRKPPAPRVRQGVDAEALRRKLAGFQQGARDGRRDVEAELVDRDTDQHQAGARDEGGTVEEARG</sequence>
<feature type="region of interest" description="Disordered" evidence="13">
    <location>
        <begin position="1"/>
        <end position="20"/>
    </location>
</feature>
<evidence type="ECO:0000256" key="8">
    <source>
        <dbReference type="ARBA" id="ARBA00022777"/>
    </source>
</evidence>
<feature type="coiled-coil region" evidence="12">
    <location>
        <begin position="401"/>
        <end position="442"/>
    </location>
</feature>
<comment type="caution">
    <text evidence="17">The sequence shown here is derived from an EMBL/GenBank/DDBJ whole genome shotgun (WGS) entry which is preliminary data.</text>
</comment>
<evidence type="ECO:0000313" key="18">
    <source>
        <dbReference type="Proteomes" id="UP001519291"/>
    </source>
</evidence>
<dbReference type="Pfam" id="PF08376">
    <property type="entry name" value="NIT"/>
    <property type="match status" value="1"/>
</dbReference>
<feature type="compositionally biased region" description="Pro residues" evidence="13">
    <location>
        <begin position="765"/>
        <end position="791"/>
    </location>
</feature>
<keyword evidence="12" id="KW-0175">Coiled coil</keyword>
<evidence type="ECO:0000313" key="17">
    <source>
        <dbReference type="EMBL" id="MBP2405167.1"/>
    </source>
</evidence>
<dbReference type="GO" id="GO:0016301">
    <property type="term" value="F:kinase activity"/>
    <property type="evidence" value="ECO:0007669"/>
    <property type="project" value="UniProtKB-KW"/>
</dbReference>
<proteinExistence type="predicted"/>
<evidence type="ECO:0000256" key="5">
    <source>
        <dbReference type="ARBA" id="ARBA00022679"/>
    </source>
</evidence>
<protein>
    <recommendedName>
        <fullName evidence="3">histidine kinase</fullName>
        <ecNumber evidence="3">2.7.13.3</ecNumber>
    </recommendedName>
</protein>
<dbReference type="InterPro" id="IPR003660">
    <property type="entry name" value="HAMP_dom"/>
</dbReference>
<dbReference type="Proteomes" id="UP001519291">
    <property type="component" value="Unassembled WGS sequence"/>
</dbReference>
<evidence type="ECO:0000256" key="12">
    <source>
        <dbReference type="SAM" id="Coils"/>
    </source>
</evidence>
<feature type="domain" description="HAMP" evidence="16">
    <location>
        <begin position="344"/>
        <end position="399"/>
    </location>
</feature>
<dbReference type="PROSITE" id="PS50885">
    <property type="entry name" value="HAMP"/>
    <property type="match status" value="1"/>
</dbReference>
<keyword evidence="10 14" id="KW-1133">Transmembrane helix</keyword>
<evidence type="ECO:0000256" key="1">
    <source>
        <dbReference type="ARBA" id="ARBA00000085"/>
    </source>
</evidence>
<dbReference type="Gene3D" id="3.30.565.10">
    <property type="entry name" value="Histidine kinase-like ATPase, C-terminal domain"/>
    <property type="match status" value="1"/>
</dbReference>
<evidence type="ECO:0000256" key="11">
    <source>
        <dbReference type="ARBA" id="ARBA00023012"/>
    </source>
</evidence>
<dbReference type="EC" id="2.7.13.3" evidence="3"/>
<dbReference type="InterPro" id="IPR003594">
    <property type="entry name" value="HATPase_dom"/>
</dbReference>
<keyword evidence="5" id="KW-0808">Transferase</keyword>
<comment type="subcellular location">
    <subcellularLocation>
        <location evidence="2">Membrane</location>
    </subcellularLocation>
</comment>
<dbReference type="GeneID" id="91571499"/>
<evidence type="ECO:0000259" key="16">
    <source>
        <dbReference type="PROSITE" id="PS50885"/>
    </source>
</evidence>
<dbReference type="PANTHER" id="PTHR44936:SF9">
    <property type="entry name" value="SENSOR PROTEIN CREC"/>
    <property type="match status" value="1"/>
</dbReference>
<dbReference type="SMART" id="SM00387">
    <property type="entry name" value="HATPase_c"/>
    <property type="match status" value="1"/>
</dbReference>
<evidence type="ECO:0000256" key="9">
    <source>
        <dbReference type="ARBA" id="ARBA00022840"/>
    </source>
</evidence>